<evidence type="ECO:0000256" key="5">
    <source>
        <dbReference type="ARBA" id="ARBA00023014"/>
    </source>
</evidence>
<evidence type="ECO:0000259" key="6">
    <source>
        <dbReference type="PROSITE" id="PS51918"/>
    </source>
</evidence>
<dbReference type="InterPro" id="IPR025274">
    <property type="entry name" value="DUF4070"/>
</dbReference>
<dbReference type="Pfam" id="PF02310">
    <property type="entry name" value="B12-binding"/>
    <property type="match status" value="1"/>
</dbReference>
<dbReference type="Pfam" id="PF13282">
    <property type="entry name" value="DUF4070"/>
    <property type="match status" value="1"/>
</dbReference>
<organism evidence="7 8">
    <name type="scientific">Desulfolutivibrio sulfodismutans</name>
    <dbReference type="NCBI Taxonomy" id="63561"/>
    <lineage>
        <taxon>Bacteria</taxon>
        <taxon>Pseudomonadati</taxon>
        <taxon>Thermodesulfobacteriota</taxon>
        <taxon>Desulfovibrionia</taxon>
        <taxon>Desulfovibrionales</taxon>
        <taxon>Desulfovibrionaceae</taxon>
        <taxon>Desulfolutivibrio</taxon>
    </lineage>
</organism>
<dbReference type="Gene3D" id="3.80.30.20">
    <property type="entry name" value="tm_1862 like domain"/>
    <property type="match status" value="1"/>
</dbReference>
<dbReference type="EMBL" id="JAAGRQ010000001">
    <property type="protein sequence ID" value="NDY55197.1"/>
    <property type="molecule type" value="Genomic_DNA"/>
</dbReference>
<dbReference type="GO" id="GO:0003824">
    <property type="term" value="F:catalytic activity"/>
    <property type="evidence" value="ECO:0007669"/>
    <property type="project" value="InterPro"/>
</dbReference>
<dbReference type="SFLD" id="SFLDF00303">
    <property type="entry name" value="hopanoid_C2-methyltransferase"/>
    <property type="match status" value="1"/>
</dbReference>
<dbReference type="AlphaFoldDB" id="A0A7K3NGJ2"/>
<evidence type="ECO:0000313" key="7">
    <source>
        <dbReference type="EMBL" id="NDY55197.1"/>
    </source>
</evidence>
<name>A0A7K3NGJ2_9BACT</name>
<dbReference type="SUPFAM" id="SSF102114">
    <property type="entry name" value="Radical SAM enzymes"/>
    <property type="match status" value="1"/>
</dbReference>
<evidence type="ECO:0000313" key="8">
    <source>
        <dbReference type="Proteomes" id="UP000469724"/>
    </source>
</evidence>
<accession>A0A7K3NGJ2</accession>
<dbReference type="SMART" id="SM00729">
    <property type="entry name" value="Elp3"/>
    <property type="match status" value="1"/>
</dbReference>
<proteinExistence type="predicted"/>
<keyword evidence="3" id="KW-0479">Metal-binding</keyword>
<comment type="caution">
    <text evidence="7">The sequence shown here is derived from an EMBL/GenBank/DDBJ whole genome shotgun (WGS) entry which is preliminary data.</text>
</comment>
<dbReference type="Gene3D" id="3.40.50.280">
    <property type="entry name" value="Cobalamin-binding domain"/>
    <property type="match status" value="1"/>
</dbReference>
<dbReference type="InterPro" id="IPR034466">
    <property type="entry name" value="Methyltransferase_Class_B"/>
</dbReference>
<dbReference type="InterPro" id="IPR006158">
    <property type="entry name" value="Cobalamin-bd"/>
</dbReference>
<gene>
    <name evidence="7" type="ORF">G3N56_00360</name>
</gene>
<dbReference type="SFLD" id="SFLDG01082">
    <property type="entry name" value="B12-binding_domain_containing"/>
    <property type="match status" value="1"/>
</dbReference>
<keyword evidence="4" id="KW-0408">Iron</keyword>
<dbReference type="PANTHER" id="PTHR43409">
    <property type="entry name" value="ANAEROBIC MAGNESIUM-PROTOPORPHYRIN IX MONOMETHYL ESTER CYCLASE-RELATED"/>
    <property type="match status" value="1"/>
</dbReference>
<dbReference type="RefSeq" id="WP_163300251.1">
    <property type="nucleotide sequence ID" value="NZ_JAAGRQ010000001.1"/>
</dbReference>
<dbReference type="GO" id="GO:0031419">
    <property type="term" value="F:cobalamin binding"/>
    <property type="evidence" value="ECO:0007669"/>
    <property type="project" value="InterPro"/>
</dbReference>
<dbReference type="PANTHER" id="PTHR43409:SF3">
    <property type="entry name" value="HYPOTHETICAL METHYLTRANSFERASE"/>
    <property type="match status" value="1"/>
</dbReference>
<sequence length="498" mass="55459">MNALLVYPAYPDTFWSFKHVLPFIAKKAAFPPLGLLTVAAMLPPSWEKRLVDVNVAPLGEADLAWADVVLVSAMLVQTPSARDIIARAKAAGKRVVAGGPAFLAQPGSFPGVDHFILGEAEDILPTFLEDLQHGRARPVYEAAGRPDLGATPLPLWELVNFKDYVSMSVQYSRGCPFDCEFCGIVAMNGRRPRVKSPDQMLGELQSLYDAGWRDTVFIVDDNFIGNLAHVKEFLPLLAAWQRKRGYPYKFMTEASVNLAQDVTLMRMMSAANFHKVFIGIETPSVESLKECGKNQNVATDFASAVRTIHQHGMQVMGGFIVGFDHDTPSIFEQQIRFIQDIGVVTAMVGVLNALPQTRLWRRLQAEDRLVGEMSGENTDASLNFIPRMGRETLLEGYKQLLGVIYSPKKYYQRINTFLAAYTPTARGKILSTEVWAFARSMWSIGVVSHARFAYWKLMLKTLTTKRKAFPVAVELAILGLHFERVARRVLCVDTAPEA</sequence>
<reference evidence="7 8" key="1">
    <citation type="submission" date="2020-02" db="EMBL/GenBank/DDBJ databases">
        <title>Comparative genomics of sulfur disproportionating microorganisms.</title>
        <authorList>
            <person name="Ward L.M."/>
            <person name="Bertran E."/>
            <person name="Johnston D.T."/>
        </authorList>
    </citation>
    <scope>NUCLEOTIDE SEQUENCE [LARGE SCALE GENOMIC DNA]</scope>
    <source>
        <strain evidence="7 8">DSM 3696</strain>
    </source>
</reference>
<dbReference type="GO" id="GO:0046872">
    <property type="term" value="F:metal ion binding"/>
    <property type="evidence" value="ECO:0007669"/>
    <property type="project" value="UniProtKB-KW"/>
</dbReference>
<dbReference type="SFLD" id="SFLDS00029">
    <property type="entry name" value="Radical_SAM"/>
    <property type="match status" value="1"/>
</dbReference>
<protein>
    <submittedName>
        <fullName evidence="7">B12-binding domain-containing radical SAM protein</fullName>
    </submittedName>
</protein>
<keyword evidence="5" id="KW-0411">Iron-sulfur</keyword>
<keyword evidence="8" id="KW-1185">Reference proteome</keyword>
<dbReference type="InterPro" id="IPR023404">
    <property type="entry name" value="rSAM_horseshoe"/>
</dbReference>
<feature type="domain" description="Radical SAM core" evidence="6">
    <location>
        <begin position="161"/>
        <end position="395"/>
    </location>
</feature>
<dbReference type="GO" id="GO:0005829">
    <property type="term" value="C:cytosol"/>
    <property type="evidence" value="ECO:0007669"/>
    <property type="project" value="TreeGrafter"/>
</dbReference>
<evidence type="ECO:0000256" key="3">
    <source>
        <dbReference type="ARBA" id="ARBA00022723"/>
    </source>
</evidence>
<dbReference type="SFLD" id="SFLDG01123">
    <property type="entry name" value="methyltransferase_(Class_B)"/>
    <property type="match status" value="1"/>
</dbReference>
<dbReference type="InterPro" id="IPR034530">
    <property type="entry name" value="HpnP-like"/>
</dbReference>
<dbReference type="Pfam" id="PF04055">
    <property type="entry name" value="Radical_SAM"/>
    <property type="match status" value="1"/>
</dbReference>
<dbReference type="InterPro" id="IPR058240">
    <property type="entry name" value="rSAM_sf"/>
</dbReference>
<dbReference type="GO" id="GO:0051536">
    <property type="term" value="F:iron-sulfur cluster binding"/>
    <property type="evidence" value="ECO:0007669"/>
    <property type="project" value="UniProtKB-KW"/>
</dbReference>
<evidence type="ECO:0000256" key="4">
    <source>
        <dbReference type="ARBA" id="ARBA00023004"/>
    </source>
</evidence>
<dbReference type="InterPro" id="IPR007197">
    <property type="entry name" value="rSAM"/>
</dbReference>
<dbReference type="Proteomes" id="UP000469724">
    <property type="component" value="Unassembled WGS sequence"/>
</dbReference>
<keyword evidence="2" id="KW-0949">S-adenosyl-L-methionine</keyword>
<dbReference type="InterPro" id="IPR006638">
    <property type="entry name" value="Elp3/MiaA/NifB-like_rSAM"/>
</dbReference>
<comment type="cofactor">
    <cofactor evidence="1">
        <name>[4Fe-4S] cluster</name>
        <dbReference type="ChEBI" id="CHEBI:49883"/>
    </cofactor>
</comment>
<dbReference type="InterPro" id="IPR051198">
    <property type="entry name" value="BchE-like"/>
</dbReference>
<evidence type="ECO:0000256" key="1">
    <source>
        <dbReference type="ARBA" id="ARBA00001966"/>
    </source>
</evidence>
<evidence type="ECO:0000256" key="2">
    <source>
        <dbReference type="ARBA" id="ARBA00022691"/>
    </source>
</evidence>
<dbReference type="PROSITE" id="PS51918">
    <property type="entry name" value="RADICAL_SAM"/>
    <property type="match status" value="1"/>
</dbReference>